<sequence>MNCSVVLSHHCDHEATKWMALSKADAGLESIHIIEQPC</sequence>
<dbReference type="AlphaFoldDB" id="A0A0J9XWS1"/>
<dbReference type="EMBL" id="LN856981">
    <property type="protein sequence ID" value="CDP97427.1"/>
    <property type="molecule type" value="Genomic_DNA"/>
</dbReference>
<proteinExistence type="predicted"/>
<organism evidence="1">
    <name type="scientific">Brugia malayi</name>
    <name type="common">Filarial nematode worm</name>
    <dbReference type="NCBI Taxonomy" id="6279"/>
    <lineage>
        <taxon>Eukaryota</taxon>
        <taxon>Metazoa</taxon>
        <taxon>Ecdysozoa</taxon>
        <taxon>Nematoda</taxon>
        <taxon>Chromadorea</taxon>
        <taxon>Rhabditida</taxon>
        <taxon>Spirurina</taxon>
        <taxon>Spiruromorpha</taxon>
        <taxon>Filarioidea</taxon>
        <taxon>Onchocercidae</taxon>
        <taxon>Brugia</taxon>
    </lineage>
</organism>
<protein>
    <submittedName>
        <fullName evidence="1">Bm537</fullName>
    </submittedName>
</protein>
<reference evidence="1" key="2">
    <citation type="submission" date="2012-12" db="EMBL/GenBank/DDBJ databases">
        <authorList>
            <person name="Gao Y.W."/>
            <person name="Fan S.T."/>
            <person name="Sun H.T."/>
            <person name="Wang Z."/>
            <person name="Gao X.L."/>
            <person name="Li Y.G."/>
            <person name="Wang T.C."/>
            <person name="Zhang K."/>
            <person name="Xu W.W."/>
            <person name="Yu Z.J."/>
            <person name="Xia X.Z."/>
        </authorList>
    </citation>
    <scope>NUCLEOTIDE SEQUENCE</scope>
    <source>
        <strain evidence="1">FR3</strain>
    </source>
</reference>
<gene>
    <name evidence="1" type="ORF">Bm537</name>
    <name evidence="1" type="ORF">BM_Bm537</name>
</gene>
<reference evidence="1" key="1">
    <citation type="journal article" date="2007" name="Science">
        <title>Draft genome of the filarial nematode parasite Brugia malayi.</title>
        <authorList>
            <person name="Ghedin E."/>
            <person name="Wang S."/>
            <person name="Spiro D."/>
            <person name="Caler E."/>
            <person name="Zhao Q."/>
            <person name="Crabtree J."/>
            <person name="Allen J.E."/>
            <person name="Delcher A.L."/>
            <person name="Guiliano D.B."/>
            <person name="Miranda-Saavedra D."/>
            <person name="Angiuoli S.V."/>
            <person name="Creasy T."/>
            <person name="Amedeo P."/>
            <person name="Haas B."/>
            <person name="El-Sayed N.M."/>
            <person name="Wortman J.R."/>
            <person name="Feldblyum T."/>
            <person name="Tallon L."/>
            <person name="Schatz M."/>
            <person name="Shumway M."/>
            <person name="Koo H."/>
            <person name="Salzberg S.L."/>
            <person name="Schobel S."/>
            <person name="Pertea M."/>
            <person name="Pop M."/>
            <person name="White O."/>
            <person name="Barton G.J."/>
            <person name="Carlow C.K."/>
            <person name="Crawford M.J."/>
            <person name="Daub J."/>
            <person name="Dimmic M.W."/>
            <person name="Estes C.F."/>
            <person name="Foster J.M."/>
            <person name="Ganatra M."/>
            <person name="Gregory W.F."/>
            <person name="Johnson N.M."/>
            <person name="Jin J."/>
            <person name="Komuniecki R."/>
            <person name="Korf I."/>
            <person name="Kumar S."/>
            <person name="Laney S."/>
            <person name="Li B.W."/>
            <person name="Li W."/>
            <person name="Lindblom T.H."/>
            <person name="Lustigman S."/>
            <person name="Ma D."/>
            <person name="Maina C.V."/>
            <person name="Martin D.M."/>
            <person name="McCarter J.P."/>
            <person name="McReynolds L."/>
            <person name="Mitreva M."/>
            <person name="Nutman T.B."/>
            <person name="Parkinson J."/>
            <person name="Peregrin-Alvarez J.M."/>
            <person name="Poole C."/>
            <person name="Ren Q."/>
            <person name="Saunders L."/>
            <person name="Sluder A.E."/>
            <person name="Smith K."/>
            <person name="Stanke M."/>
            <person name="Unnasch T.R."/>
            <person name="Ware J."/>
            <person name="Wei A.D."/>
            <person name="Weil G."/>
            <person name="Williams D.J."/>
            <person name="Zhang Y."/>
            <person name="Williams S.A."/>
            <person name="Fraser-Liggett C."/>
            <person name="Slatko B."/>
            <person name="Blaxter M.L."/>
            <person name="Scott A.L."/>
        </authorList>
    </citation>
    <scope>NUCLEOTIDE SEQUENCE</scope>
    <source>
        <strain evidence="1">FR3</strain>
    </source>
</reference>
<name>A0A0J9XWS1_BRUMA</name>
<accession>A0A0J9XWS1</accession>
<evidence type="ECO:0000313" key="1">
    <source>
        <dbReference type="EMBL" id="CDP97427.1"/>
    </source>
</evidence>